<keyword evidence="2" id="KW-1185">Reference proteome</keyword>
<sequence>MTDAVWINFSTLDRTSTRLKNIITELEDAGDLADELADAIGKPYGKGALSDKVSDFEGRWNDRRGDLVRDITKIQEHVQGVLDGFKDWDAETAAEMDIDASGTTDATRPSAV</sequence>
<name>A0A7W7BP33_9MICO</name>
<dbReference type="Proteomes" id="UP000573729">
    <property type="component" value="Unassembled WGS sequence"/>
</dbReference>
<accession>A0A7W7BP33</accession>
<proteinExistence type="predicted"/>
<organism evidence="1 2">
    <name type="scientific">Microbacterium marinum</name>
    <dbReference type="NCBI Taxonomy" id="421115"/>
    <lineage>
        <taxon>Bacteria</taxon>
        <taxon>Bacillati</taxon>
        <taxon>Actinomycetota</taxon>
        <taxon>Actinomycetes</taxon>
        <taxon>Micrococcales</taxon>
        <taxon>Microbacteriaceae</taxon>
        <taxon>Microbacterium</taxon>
    </lineage>
</organism>
<protein>
    <recommendedName>
        <fullName evidence="3">Flagellar protein FlgN</fullName>
    </recommendedName>
</protein>
<evidence type="ECO:0008006" key="3">
    <source>
        <dbReference type="Google" id="ProtNLM"/>
    </source>
</evidence>
<comment type="caution">
    <text evidence="1">The sequence shown here is derived from an EMBL/GenBank/DDBJ whole genome shotgun (WGS) entry which is preliminary data.</text>
</comment>
<reference evidence="1 2" key="1">
    <citation type="submission" date="2020-08" db="EMBL/GenBank/DDBJ databases">
        <title>Sequencing the genomes of 1000 actinobacteria strains.</title>
        <authorList>
            <person name="Klenk H.-P."/>
        </authorList>
    </citation>
    <scope>NUCLEOTIDE SEQUENCE [LARGE SCALE GENOMIC DNA]</scope>
    <source>
        <strain evidence="1 2">DSM 24947</strain>
    </source>
</reference>
<dbReference type="EMBL" id="JACHMD010000001">
    <property type="protein sequence ID" value="MBB4666238.1"/>
    <property type="molecule type" value="Genomic_DNA"/>
</dbReference>
<evidence type="ECO:0000313" key="2">
    <source>
        <dbReference type="Proteomes" id="UP000573729"/>
    </source>
</evidence>
<dbReference type="AlphaFoldDB" id="A0A7W7BP33"/>
<evidence type="ECO:0000313" key="1">
    <source>
        <dbReference type="EMBL" id="MBB4666238.1"/>
    </source>
</evidence>
<dbReference type="RefSeq" id="WP_184215658.1">
    <property type="nucleotide sequence ID" value="NZ_JACHMD010000001.1"/>
</dbReference>
<gene>
    <name evidence="1" type="ORF">BKA24_000947</name>
</gene>